<protein>
    <submittedName>
        <fullName evidence="1">Uncharacterized protein</fullName>
    </submittedName>
</protein>
<dbReference type="Proteomes" id="UP000315423">
    <property type="component" value="Unassembled WGS sequence"/>
</dbReference>
<evidence type="ECO:0000313" key="1">
    <source>
        <dbReference type="EMBL" id="TKY91549.1"/>
    </source>
</evidence>
<accession>A0AC61SA58</accession>
<gene>
    <name evidence="1" type="ORF">C5S46_05250</name>
</gene>
<reference evidence="1" key="1">
    <citation type="submission" date="2018-09" db="EMBL/GenBank/DDBJ databases">
        <title>A genomic encyclopedia of anaerobic methanotrophic archaea.</title>
        <authorList>
            <person name="Skennerton C.T."/>
            <person name="Chadwick G.L."/>
            <person name="Laso-Perez R."/>
            <person name="Leu A.O."/>
            <person name="Speth D.R."/>
            <person name="Yu H."/>
            <person name="Morgan-Lang C."/>
            <person name="Hatzenpichler R."/>
            <person name="Goudeau D."/>
            <person name="Malmstrom R."/>
            <person name="Woyke T."/>
            <person name="Hallam S."/>
            <person name="Tyson G.W."/>
            <person name="Wegener G."/>
            <person name="Boetius A."/>
            <person name="Orphan V.J."/>
        </authorList>
    </citation>
    <scope>NUCLEOTIDE SEQUENCE</scope>
    <source>
        <strain evidence="1">CONS3730D10UFb2</strain>
    </source>
</reference>
<comment type="caution">
    <text evidence="1">The sequence shown here is derived from an EMBL/GenBank/DDBJ whole genome shotgun (WGS) entry which is preliminary data.</text>
</comment>
<sequence>MKTLKYEEVYLADYRTFNEAYGNIENFIESVYNEKRLHSKIGYLPPIEYEETLSLYSVA</sequence>
<evidence type="ECO:0000313" key="2">
    <source>
        <dbReference type="Proteomes" id="UP000315423"/>
    </source>
</evidence>
<proteinExistence type="predicted"/>
<organism evidence="1 2">
    <name type="scientific">Candidatus Methanomarinus sp</name>
    <dbReference type="NCBI Taxonomy" id="3386244"/>
    <lineage>
        <taxon>Archaea</taxon>
        <taxon>Methanobacteriati</taxon>
        <taxon>Methanobacteriota</taxon>
        <taxon>Stenosarchaea group</taxon>
        <taxon>Methanomicrobia</taxon>
        <taxon>Methanosarcinales</taxon>
        <taxon>ANME-2 cluster</taxon>
        <taxon>Candidatus Methanocomedenaceae</taxon>
        <taxon>Candidatus Methanomarinus</taxon>
    </lineage>
</organism>
<name>A0AC61SA58_9EURY</name>
<dbReference type="EMBL" id="QYBA01000175">
    <property type="protein sequence ID" value="TKY91549.1"/>
    <property type="molecule type" value="Genomic_DNA"/>
</dbReference>